<dbReference type="Pfam" id="PF00166">
    <property type="entry name" value="Cpn10"/>
    <property type="match status" value="1"/>
</dbReference>
<comment type="subunit">
    <text evidence="3">Heptamer of 7 subunits arranged in a ring. Interacts with the chaperonin GroEL.</text>
</comment>
<dbReference type="PANTHER" id="PTHR10772">
    <property type="entry name" value="10 KDA HEAT SHOCK PROTEIN"/>
    <property type="match status" value="1"/>
</dbReference>
<evidence type="ECO:0000313" key="6">
    <source>
        <dbReference type="Proteomes" id="UP000242972"/>
    </source>
</evidence>
<sequence length="100" mass="10859">MEIRPLADHVVVEVLSEETTMSGIVLPDTAKENPQRGRVVAVGSGRLLDNGSRAPLEVGVQDVVLFDEKLATKIRVENREYRLVSESDILAVLVPAPALV</sequence>
<evidence type="ECO:0000256" key="3">
    <source>
        <dbReference type="HAMAP-Rule" id="MF_00580"/>
    </source>
</evidence>
<dbReference type="InterPro" id="IPR020818">
    <property type="entry name" value="Chaperonin_GroES"/>
</dbReference>
<accession>A0A2T2XEJ8</accession>
<evidence type="ECO:0000256" key="1">
    <source>
        <dbReference type="ARBA" id="ARBA00006975"/>
    </source>
</evidence>
<name>A0A2T2XEJ8_9FIRM</name>
<proteinExistence type="inferred from homology"/>
<protein>
    <recommendedName>
        <fullName evidence="3">Co-chaperonin GroES</fullName>
    </recommendedName>
    <alternativeName>
        <fullName evidence="3">10 kDa chaperonin</fullName>
    </alternativeName>
    <alternativeName>
        <fullName evidence="3">Chaperonin-10</fullName>
        <shortName evidence="3">Cpn10</shortName>
    </alternativeName>
</protein>
<dbReference type="GO" id="GO:0051087">
    <property type="term" value="F:protein-folding chaperone binding"/>
    <property type="evidence" value="ECO:0007669"/>
    <property type="project" value="TreeGrafter"/>
</dbReference>
<comment type="function">
    <text evidence="3 4">Together with the chaperonin GroEL, plays an essential role in assisting protein folding. The GroEL-GroES system forms a nano-cage that allows encapsulation of the non-native substrate proteins and provides a physical environment optimized to promote and accelerate protein folding. GroES binds to the apical surface of the GroEL ring, thereby capping the opening of the GroEL channel.</text>
</comment>
<dbReference type="SUPFAM" id="SSF50129">
    <property type="entry name" value="GroES-like"/>
    <property type="match status" value="1"/>
</dbReference>
<keyword evidence="3" id="KW-0963">Cytoplasm</keyword>
<dbReference type="GO" id="GO:0044183">
    <property type="term" value="F:protein folding chaperone"/>
    <property type="evidence" value="ECO:0007669"/>
    <property type="project" value="InterPro"/>
</dbReference>
<evidence type="ECO:0000256" key="2">
    <source>
        <dbReference type="ARBA" id="ARBA00023186"/>
    </source>
</evidence>
<comment type="caution">
    <text evidence="5">The sequence shown here is derived from an EMBL/GenBank/DDBJ whole genome shotgun (WGS) entry which is preliminary data.</text>
</comment>
<dbReference type="AlphaFoldDB" id="A0A2T2XEJ8"/>
<dbReference type="Gene3D" id="2.30.33.40">
    <property type="entry name" value="GroES chaperonin"/>
    <property type="match status" value="1"/>
</dbReference>
<dbReference type="GO" id="GO:0005737">
    <property type="term" value="C:cytoplasm"/>
    <property type="evidence" value="ECO:0007669"/>
    <property type="project" value="UniProtKB-SubCell"/>
</dbReference>
<dbReference type="GO" id="GO:0005524">
    <property type="term" value="F:ATP binding"/>
    <property type="evidence" value="ECO:0007669"/>
    <property type="project" value="InterPro"/>
</dbReference>
<dbReference type="HAMAP" id="MF_00580">
    <property type="entry name" value="CH10"/>
    <property type="match status" value="1"/>
</dbReference>
<dbReference type="GO" id="GO:0046872">
    <property type="term" value="F:metal ion binding"/>
    <property type="evidence" value="ECO:0007669"/>
    <property type="project" value="TreeGrafter"/>
</dbReference>
<evidence type="ECO:0000256" key="4">
    <source>
        <dbReference type="RuleBase" id="RU000535"/>
    </source>
</evidence>
<dbReference type="PANTHER" id="PTHR10772:SF58">
    <property type="entry name" value="CO-CHAPERONIN GROES"/>
    <property type="match status" value="1"/>
</dbReference>
<reference evidence="5 6" key="1">
    <citation type="journal article" date="2014" name="BMC Genomics">
        <title>Comparison of environmental and isolate Sulfobacillus genomes reveals diverse carbon, sulfur, nitrogen, and hydrogen metabolisms.</title>
        <authorList>
            <person name="Justice N.B."/>
            <person name="Norman A."/>
            <person name="Brown C.T."/>
            <person name="Singh A."/>
            <person name="Thomas B.C."/>
            <person name="Banfield J.F."/>
        </authorList>
    </citation>
    <scope>NUCLEOTIDE SEQUENCE [LARGE SCALE GENOMIC DNA]</scope>
    <source>
        <strain evidence="5">AMDSBA4</strain>
    </source>
</reference>
<evidence type="ECO:0000313" key="5">
    <source>
        <dbReference type="EMBL" id="PSR32931.1"/>
    </source>
</evidence>
<dbReference type="PRINTS" id="PR00297">
    <property type="entry name" value="CHAPERONIN10"/>
</dbReference>
<dbReference type="CDD" id="cd00320">
    <property type="entry name" value="cpn10"/>
    <property type="match status" value="1"/>
</dbReference>
<dbReference type="SMART" id="SM00883">
    <property type="entry name" value="Cpn10"/>
    <property type="match status" value="1"/>
</dbReference>
<dbReference type="FunFam" id="2.30.33.40:FF:000001">
    <property type="entry name" value="10 kDa chaperonin"/>
    <property type="match status" value="1"/>
</dbReference>
<organism evidence="5 6">
    <name type="scientific">Sulfobacillus benefaciens</name>
    <dbReference type="NCBI Taxonomy" id="453960"/>
    <lineage>
        <taxon>Bacteria</taxon>
        <taxon>Bacillati</taxon>
        <taxon>Bacillota</taxon>
        <taxon>Clostridia</taxon>
        <taxon>Eubacteriales</taxon>
        <taxon>Clostridiales Family XVII. Incertae Sedis</taxon>
        <taxon>Sulfobacillus</taxon>
    </lineage>
</organism>
<dbReference type="InterPro" id="IPR037124">
    <property type="entry name" value="Chaperonin_GroES_sf"/>
</dbReference>
<comment type="similarity">
    <text evidence="1 3 4">Belongs to the GroES chaperonin family.</text>
</comment>
<dbReference type="InterPro" id="IPR011032">
    <property type="entry name" value="GroES-like_sf"/>
</dbReference>
<dbReference type="GO" id="GO:0051082">
    <property type="term" value="F:unfolded protein binding"/>
    <property type="evidence" value="ECO:0007669"/>
    <property type="project" value="TreeGrafter"/>
</dbReference>
<gene>
    <name evidence="3" type="primary">groES</name>
    <name evidence="3" type="synonym">groS</name>
    <name evidence="5" type="ORF">C7B46_11765</name>
</gene>
<comment type="subcellular location">
    <subcellularLocation>
        <location evidence="3">Cytoplasm</location>
    </subcellularLocation>
</comment>
<keyword evidence="2 3" id="KW-0143">Chaperone</keyword>
<dbReference type="EMBL" id="PXYW01000029">
    <property type="protein sequence ID" value="PSR32931.1"/>
    <property type="molecule type" value="Genomic_DNA"/>
</dbReference>
<dbReference type="Proteomes" id="UP000242972">
    <property type="component" value="Unassembled WGS sequence"/>
</dbReference>